<keyword evidence="1" id="KW-1133">Transmembrane helix</keyword>
<dbReference type="EMBL" id="FLZR02000014">
    <property type="protein sequence ID" value="VUZ99797.1"/>
    <property type="molecule type" value="Genomic_DNA"/>
</dbReference>
<evidence type="ECO:0008006" key="3">
    <source>
        <dbReference type="Google" id="ProtNLM"/>
    </source>
</evidence>
<sequence length="162" mass="19461">MSILKDAYLKRNLILFVFLKIIIIIILIWIDHPHSNVFTYGTKENKNKRGSILDIPFTRYLAEYEVQKELGRTGLYKNYPYYFENHGTSNYDDHVSIYGNIKCRDSKKLKLYKTAYKHRYAKKKGLSKLDCYYEKKIFDKIEDIDRLVEKMQNDKKTLKKKL</sequence>
<accession>A0A565A6J6</accession>
<protein>
    <recommendedName>
        <fullName evidence="3">VIR protein</fullName>
    </recommendedName>
</protein>
<keyword evidence="1" id="KW-0812">Transmembrane</keyword>
<dbReference type="OrthoDB" id="10554918at2759"/>
<name>A0A565A6J6_PLAVI</name>
<keyword evidence="1" id="KW-0472">Membrane</keyword>
<dbReference type="Proteomes" id="UP000220605">
    <property type="component" value="Unassembled WGS sequence"/>
</dbReference>
<dbReference type="VEuPathDB" id="PlasmoDB:PVP01_0005110"/>
<dbReference type="InterPro" id="IPR022139">
    <property type="entry name" value="Fam-L/Fam-M-like_plasmodium"/>
</dbReference>
<evidence type="ECO:0000313" key="2">
    <source>
        <dbReference type="EMBL" id="VUZ99797.1"/>
    </source>
</evidence>
<reference evidence="2" key="1">
    <citation type="submission" date="2016-07" db="EMBL/GenBank/DDBJ databases">
        <authorList>
            <consortium name="Pathogen Informatics"/>
        </authorList>
    </citation>
    <scope>NUCLEOTIDE SEQUENCE</scope>
</reference>
<organism evidence="2">
    <name type="scientific">Plasmodium vivax</name>
    <name type="common">malaria parasite P. vivax</name>
    <dbReference type="NCBI Taxonomy" id="5855"/>
    <lineage>
        <taxon>Eukaryota</taxon>
        <taxon>Sar</taxon>
        <taxon>Alveolata</taxon>
        <taxon>Apicomplexa</taxon>
        <taxon>Aconoidasida</taxon>
        <taxon>Haemosporida</taxon>
        <taxon>Plasmodiidae</taxon>
        <taxon>Plasmodium</taxon>
        <taxon>Plasmodium (Plasmodium)</taxon>
    </lineage>
</organism>
<dbReference type="VEuPathDB" id="PlasmoDB:PVPAM_110056700"/>
<proteinExistence type="predicted"/>
<feature type="transmembrane region" description="Helical" evidence="1">
    <location>
        <begin position="12"/>
        <end position="30"/>
    </location>
</feature>
<evidence type="ECO:0000256" key="1">
    <source>
        <dbReference type="SAM" id="Phobius"/>
    </source>
</evidence>
<dbReference type="Pfam" id="PF12420">
    <property type="entry name" value="DUF3671"/>
    <property type="match status" value="1"/>
</dbReference>
<dbReference type="AlphaFoldDB" id="A0A565A6J6"/>
<gene>
    <name evidence="2" type="ORF">PVP01_0005110</name>
</gene>